<accession>A0A3B0UBG9</accession>
<dbReference type="GO" id="GO:0006487">
    <property type="term" value="P:protein N-linked glycosylation"/>
    <property type="evidence" value="ECO:0007669"/>
    <property type="project" value="TreeGrafter"/>
</dbReference>
<dbReference type="AlphaFoldDB" id="A0A3B0UBG9"/>
<dbReference type="PANTHER" id="PTHR10412">
    <property type="entry name" value="MANNOSYL-OLIGOSACCHARIDE GLUCOSIDASE"/>
    <property type="match status" value="1"/>
</dbReference>
<gene>
    <name evidence="5" type="ORF">MNBD_BACTEROID07-1791</name>
</gene>
<dbReference type="GO" id="GO:0005789">
    <property type="term" value="C:endoplasmic reticulum membrane"/>
    <property type="evidence" value="ECO:0007669"/>
    <property type="project" value="TreeGrafter"/>
</dbReference>
<keyword evidence="2 5" id="KW-0378">Hydrolase</keyword>
<protein>
    <submittedName>
        <fullName evidence="5">Mannosylglycerate hydrolase @ Glucosylglycerate hydrolase</fullName>
    </submittedName>
</protein>
<dbReference type="InterPro" id="IPR012341">
    <property type="entry name" value="6hp_glycosidase-like_sf"/>
</dbReference>
<organism evidence="5">
    <name type="scientific">hydrothermal vent metagenome</name>
    <dbReference type="NCBI Taxonomy" id="652676"/>
    <lineage>
        <taxon>unclassified sequences</taxon>
        <taxon>metagenomes</taxon>
        <taxon>ecological metagenomes</taxon>
    </lineage>
</organism>
<feature type="domain" description="Mannosylglycerate hydrolase MGH1-like glycoside hydrolase" evidence="4">
    <location>
        <begin position="30"/>
        <end position="142"/>
    </location>
</feature>
<name>A0A3B0UBG9_9ZZZZ</name>
<dbReference type="GO" id="GO:0004573">
    <property type="term" value="F:Glc3Man9GlcNAc2 oligosaccharide glucosidase activity"/>
    <property type="evidence" value="ECO:0007669"/>
    <property type="project" value="InterPro"/>
</dbReference>
<evidence type="ECO:0000256" key="3">
    <source>
        <dbReference type="ARBA" id="ARBA00023295"/>
    </source>
</evidence>
<dbReference type="InterPro" id="IPR008928">
    <property type="entry name" value="6-hairpin_glycosidase_sf"/>
</dbReference>
<evidence type="ECO:0000259" key="4">
    <source>
        <dbReference type="Pfam" id="PF22422"/>
    </source>
</evidence>
<dbReference type="Gene3D" id="1.50.10.10">
    <property type="match status" value="1"/>
</dbReference>
<reference evidence="5" key="1">
    <citation type="submission" date="2018-06" db="EMBL/GenBank/DDBJ databases">
        <authorList>
            <person name="Zhirakovskaya E."/>
        </authorList>
    </citation>
    <scope>NUCLEOTIDE SEQUENCE</scope>
</reference>
<evidence type="ECO:0000256" key="2">
    <source>
        <dbReference type="ARBA" id="ARBA00022801"/>
    </source>
</evidence>
<dbReference type="Pfam" id="PF22422">
    <property type="entry name" value="MGH1-like_GH"/>
    <property type="match status" value="1"/>
</dbReference>
<dbReference type="GO" id="GO:0009311">
    <property type="term" value="P:oligosaccharide metabolic process"/>
    <property type="evidence" value="ECO:0007669"/>
    <property type="project" value="InterPro"/>
</dbReference>
<dbReference type="PANTHER" id="PTHR10412:SF11">
    <property type="entry name" value="MANNOSYL-OLIGOSACCHARIDE GLUCOSIDASE"/>
    <property type="match status" value="1"/>
</dbReference>
<keyword evidence="3" id="KW-0326">Glycosidase</keyword>
<dbReference type="InterPro" id="IPR004888">
    <property type="entry name" value="Glycoside_hydrolase_63"/>
</dbReference>
<feature type="non-terminal residue" evidence="5">
    <location>
        <position position="143"/>
    </location>
</feature>
<evidence type="ECO:0000313" key="5">
    <source>
        <dbReference type="EMBL" id="VAW27798.1"/>
    </source>
</evidence>
<dbReference type="EMBL" id="UOET01000159">
    <property type="protein sequence ID" value="VAW27798.1"/>
    <property type="molecule type" value="Genomic_DNA"/>
</dbReference>
<comment type="similarity">
    <text evidence="1">Belongs to the glycosyl hydrolase 63 family.</text>
</comment>
<dbReference type="SUPFAM" id="SSF48208">
    <property type="entry name" value="Six-hairpin glycosidases"/>
    <property type="match status" value="1"/>
</dbReference>
<evidence type="ECO:0000256" key="1">
    <source>
        <dbReference type="ARBA" id="ARBA00010833"/>
    </source>
</evidence>
<dbReference type="InterPro" id="IPR054491">
    <property type="entry name" value="MGH1-like_GH"/>
</dbReference>
<proteinExistence type="inferred from homology"/>
<sequence length="143" mass="16528">MSDALLLKRALQILLANERPGYTIPGAGIYPFQWKWDSGFIALGYSHFDLRKAMREMETLFDAQWANGFVPHIIFHSVAERENYFPGADFYHSSLSENANIDYETTTLTQPPVEGWVIERIFRAGNHLSEVQEFVKRLFPKVM</sequence>